<dbReference type="EMBL" id="JAPFFF010000016">
    <property type="protein sequence ID" value="KAK8865521.1"/>
    <property type="molecule type" value="Genomic_DNA"/>
</dbReference>
<dbReference type="Proteomes" id="UP001470230">
    <property type="component" value="Unassembled WGS sequence"/>
</dbReference>
<gene>
    <name evidence="1" type="ORF">M9Y10_011077</name>
</gene>
<name>A0ABR2IMG3_9EUKA</name>
<evidence type="ECO:0000313" key="1">
    <source>
        <dbReference type="EMBL" id="KAK8865521.1"/>
    </source>
</evidence>
<protein>
    <submittedName>
        <fullName evidence="1">Uncharacterized protein</fullName>
    </submittedName>
</protein>
<sequence length="157" mass="17765">MESDLAFSCSNSTEGEGYPIGIFMNQNPNLILDQDIFDGESCLSQPISPNDDQFEFYGLEKVIPKMITNPVLPTNRQNYILSLIGSNMSRNPQNTLKNGINVPTVHQKMGNYGNRNQISNHPYEPFENFFQDVPGEKIEEEIHPVFDNGISNSMFNE</sequence>
<accession>A0ABR2IMG3</accession>
<reference evidence="1 2" key="1">
    <citation type="submission" date="2024-04" db="EMBL/GenBank/DDBJ databases">
        <title>Tritrichomonas musculus Genome.</title>
        <authorList>
            <person name="Alves-Ferreira E."/>
            <person name="Grigg M."/>
            <person name="Lorenzi H."/>
            <person name="Galac M."/>
        </authorList>
    </citation>
    <scope>NUCLEOTIDE SEQUENCE [LARGE SCALE GENOMIC DNA]</scope>
    <source>
        <strain evidence="1 2">EAF2021</strain>
    </source>
</reference>
<keyword evidence="2" id="KW-1185">Reference proteome</keyword>
<proteinExistence type="predicted"/>
<comment type="caution">
    <text evidence="1">The sequence shown here is derived from an EMBL/GenBank/DDBJ whole genome shotgun (WGS) entry which is preliminary data.</text>
</comment>
<evidence type="ECO:0000313" key="2">
    <source>
        <dbReference type="Proteomes" id="UP001470230"/>
    </source>
</evidence>
<organism evidence="1 2">
    <name type="scientific">Tritrichomonas musculus</name>
    <dbReference type="NCBI Taxonomy" id="1915356"/>
    <lineage>
        <taxon>Eukaryota</taxon>
        <taxon>Metamonada</taxon>
        <taxon>Parabasalia</taxon>
        <taxon>Tritrichomonadida</taxon>
        <taxon>Tritrichomonadidae</taxon>
        <taxon>Tritrichomonas</taxon>
    </lineage>
</organism>